<dbReference type="OrthoDB" id="2139957at2759"/>
<dbReference type="InterPro" id="IPR023296">
    <property type="entry name" value="Glyco_hydro_beta-prop_sf"/>
</dbReference>
<dbReference type="Gene3D" id="2.60.120.200">
    <property type="match status" value="1"/>
</dbReference>
<dbReference type="InterPro" id="IPR041542">
    <property type="entry name" value="GH43_C2"/>
</dbReference>
<dbReference type="InterPro" id="IPR051795">
    <property type="entry name" value="Glycosyl_Hydrlase_43"/>
</dbReference>
<reference evidence="8 9" key="1">
    <citation type="submission" date="2018-11" db="EMBL/GenBank/DDBJ databases">
        <title>Genome sequence of Apiotrichum porosum DSM 27194.</title>
        <authorList>
            <person name="Aliyu H."/>
            <person name="Gorte O."/>
            <person name="Ochsenreither K."/>
        </authorList>
    </citation>
    <scope>NUCLEOTIDE SEQUENCE [LARGE SCALE GENOMIC DNA]</scope>
    <source>
        <strain evidence="8 9">DSM 27194</strain>
    </source>
</reference>
<evidence type="ECO:0000256" key="5">
    <source>
        <dbReference type="PIRSR" id="PIRSR606710-2"/>
    </source>
</evidence>
<dbReference type="CDD" id="cd18617">
    <property type="entry name" value="GH43_XynB-like"/>
    <property type="match status" value="1"/>
</dbReference>
<evidence type="ECO:0000313" key="9">
    <source>
        <dbReference type="Proteomes" id="UP000279236"/>
    </source>
</evidence>
<dbReference type="GeneID" id="39587755"/>
<protein>
    <recommendedName>
        <fullName evidence="7">Beta-xylosidase C-terminal Concanavalin A-like domain-containing protein</fullName>
    </recommendedName>
</protein>
<name>A0A427XFG0_9TREE</name>
<evidence type="ECO:0000259" key="7">
    <source>
        <dbReference type="Pfam" id="PF17851"/>
    </source>
</evidence>
<dbReference type="Pfam" id="PF04616">
    <property type="entry name" value="Glyco_hydro_43"/>
    <property type="match status" value="1"/>
</dbReference>
<dbReference type="InterPro" id="IPR013320">
    <property type="entry name" value="ConA-like_dom_sf"/>
</dbReference>
<dbReference type="SUPFAM" id="SSF49899">
    <property type="entry name" value="Concanavalin A-like lectins/glucanases"/>
    <property type="match status" value="1"/>
</dbReference>
<evidence type="ECO:0000256" key="6">
    <source>
        <dbReference type="RuleBase" id="RU361187"/>
    </source>
</evidence>
<feature type="active site" description="Proton acceptor" evidence="4">
    <location>
        <position position="17"/>
    </location>
</feature>
<dbReference type="InterPro" id="IPR006710">
    <property type="entry name" value="Glyco_hydro_43"/>
</dbReference>
<dbReference type="SUPFAM" id="SSF75005">
    <property type="entry name" value="Arabinanase/levansucrase/invertase"/>
    <property type="match status" value="1"/>
</dbReference>
<proteinExistence type="inferred from homology"/>
<feature type="domain" description="Beta-xylosidase C-terminal Concanavalin A-like" evidence="7">
    <location>
        <begin position="348"/>
        <end position="525"/>
    </location>
</feature>
<dbReference type="AlphaFoldDB" id="A0A427XFG0"/>
<dbReference type="RefSeq" id="XP_028472798.1">
    <property type="nucleotide sequence ID" value="XM_028618910.1"/>
</dbReference>
<evidence type="ECO:0000256" key="3">
    <source>
        <dbReference type="ARBA" id="ARBA00023295"/>
    </source>
</evidence>
<evidence type="ECO:0000256" key="1">
    <source>
        <dbReference type="ARBA" id="ARBA00009865"/>
    </source>
</evidence>
<dbReference type="Proteomes" id="UP000279236">
    <property type="component" value="Unassembled WGS sequence"/>
</dbReference>
<dbReference type="EMBL" id="RSCE01000015">
    <property type="protein sequence ID" value="RSH77651.1"/>
    <property type="molecule type" value="Genomic_DNA"/>
</dbReference>
<comment type="caution">
    <text evidence="8">The sequence shown here is derived from an EMBL/GenBank/DDBJ whole genome shotgun (WGS) entry which is preliminary data.</text>
</comment>
<accession>A0A427XFG0</accession>
<gene>
    <name evidence="8" type="ORF">EHS24_003212</name>
</gene>
<dbReference type="Pfam" id="PF17851">
    <property type="entry name" value="GH43_C2"/>
    <property type="match status" value="1"/>
</dbReference>
<organism evidence="8 9">
    <name type="scientific">Apiotrichum porosum</name>
    <dbReference type="NCBI Taxonomy" id="105984"/>
    <lineage>
        <taxon>Eukaryota</taxon>
        <taxon>Fungi</taxon>
        <taxon>Dikarya</taxon>
        <taxon>Basidiomycota</taxon>
        <taxon>Agaricomycotina</taxon>
        <taxon>Tremellomycetes</taxon>
        <taxon>Trichosporonales</taxon>
        <taxon>Trichosporonaceae</taxon>
        <taxon>Apiotrichum</taxon>
    </lineage>
</organism>
<keyword evidence="3 6" id="KW-0326">Glycosidase</keyword>
<dbReference type="PANTHER" id="PTHR42812:SF16">
    <property type="entry name" value="HYDROLASE, PUTATIVE (AFU_ORTHOLOGUE AFUA_7G06110)-RELATED"/>
    <property type="match status" value="1"/>
</dbReference>
<dbReference type="GO" id="GO:0004553">
    <property type="term" value="F:hydrolase activity, hydrolyzing O-glycosyl compounds"/>
    <property type="evidence" value="ECO:0007669"/>
    <property type="project" value="InterPro"/>
</dbReference>
<evidence type="ECO:0000256" key="2">
    <source>
        <dbReference type="ARBA" id="ARBA00022801"/>
    </source>
</evidence>
<feature type="site" description="Important for catalytic activity, responsible for pKa modulation of the active site Glu and correct orientation of both the proton donor and substrate" evidence="5">
    <location>
        <position position="137"/>
    </location>
</feature>
<dbReference type="Gene3D" id="2.115.10.20">
    <property type="entry name" value="Glycosyl hydrolase domain, family 43"/>
    <property type="match status" value="1"/>
</dbReference>
<evidence type="ECO:0000313" key="8">
    <source>
        <dbReference type="EMBL" id="RSH77651.1"/>
    </source>
</evidence>
<keyword evidence="9" id="KW-1185">Reference proteome</keyword>
<evidence type="ECO:0000256" key="4">
    <source>
        <dbReference type="PIRSR" id="PIRSR606710-1"/>
    </source>
</evidence>
<keyword evidence="2 6" id="KW-0378">Hydrolase</keyword>
<feature type="active site" description="Proton donor" evidence="4">
    <location>
        <position position="201"/>
    </location>
</feature>
<sequence>MTATAYRNPIIPGFNPDPTICRVGDDYFLATSTFEYFPGVPIYTSRDLVNWKLIGHALNRPSQLEMRSVEAGGGIYAPTLRYHQGRWYMTTSCKFRESRLTEFDSWIHPRGFYVWTDNIWDETKWSDPVWYDVLGIDQDLFFDDDGKVYMPWATGIPNEPLPEGKVNLSIWIVEIDLETGDSLMKPKLLRHNTTTGNWVAEGPHIFKRGDWYYLLTAEGGTETEHQEWISRSKSVLGPYEVGPVGVNPLVYNAQDEHIMQTGHMDMIEGPDGRWWAVFLAVRPQDGRLSQLGRETFLCPVEWKDDWPIVNGGKKVTVEGEPAAGLPRVANEESWSYGFKPEMNLTHEGFFFLRTPQKAFHSLTSHPGSLALRGGPYTLLEDEAVSMVLRKQTAFIGEWKVKFDFQPTAPGEAAGAAVWWSKWCYGAVMLRGTADGGAELVYRMPDDDKGSTYSPPAQPPCLSPFRRDPDHYTFIAGGQEVGTLPATKLVQARPWDSIFTGTFFALFTHGEDGRGCLTPAVFSDFSWVGVRGDD</sequence>
<dbReference type="PANTHER" id="PTHR42812">
    <property type="entry name" value="BETA-XYLOSIDASE"/>
    <property type="match status" value="1"/>
</dbReference>
<dbReference type="GO" id="GO:0005975">
    <property type="term" value="P:carbohydrate metabolic process"/>
    <property type="evidence" value="ECO:0007669"/>
    <property type="project" value="InterPro"/>
</dbReference>
<dbReference type="STRING" id="105984.A0A427XFG0"/>
<comment type="similarity">
    <text evidence="1 6">Belongs to the glycosyl hydrolase 43 family.</text>
</comment>